<feature type="non-terminal residue" evidence="1">
    <location>
        <position position="58"/>
    </location>
</feature>
<keyword evidence="2" id="KW-1185">Reference proteome</keyword>
<proteinExistence type="predicted"/>
<accession>A0AAD4E325</accession>
<organism evidence="1 2">
    <name type="scientific">Suillus fuscotomentosus</name>
    <dbReference type="NCBI Taxonomy" id="1912939"/>
    <lineage>
        <taxon>Eukaryota</taxon>
        <taxon>Fungi</taxon>
        <taxon>Dikarya</taxon>
        <taxon>Basidiomycota</taxon>
        <taxon>Agaricomycotina</taxon>
        <taxon>Agaricomycetes</taxon>
        <taxon>Agaricomycetidae</taxon>
        <taxon>Boletales</taxon>
        <taxon>Suillineae</taxon>
        <taxon>Suillaceae</taxon>
        <taxon>Suillus</taxon>
    </lineage>
</organism>
<evidence type="ECO:0000313" key="2">
    <source>
        <dbReference type="Proteomes" id="UP001195769"/>
    </source>
</evidence>
<dbReference type="AlphaFoldDB" id="A0AAD4E325"/>
<feature type="non-terminal residue" evidence="1">
    <location>
        <position position="1"/>
    </location>
</feature>
<dbReference type="Proteomes" id="UP001195769">
    <property type="component" value="Unassembled WGS sequence"/>
</dbReference>
<reference evidence="1" key="1">
    <citation type="journal article" date="2020" name="New Phytol.">
        <title>Comparative genomics reveals dynamic genome evolution in host specialist ectomycorrhizal fungi.</title>
        <authorList>
            <person name="Lofgren L.A."/>
            <person name="Nguyen N.H."/>
            <person name="Vilgalys R."/>
            <person name="Ruytinx J."/>
            <person name="Liao H.L."/>
            <person name="Branco S."/>
            <person name="Kuo A."/>
            <person name="LaButti K."/>
            <person name="Lipzen A."/>
            <person name="Andreopoulos W."/>
            <person name="Pangilinan J."/>
            <person name="Riley R."/>
            <person name="Hundley H."/>
            <person name="Na H."/>
            <person name="Barry K."/>
            <person name="Grigoriev I.V."/>
            <person name="Stajich J.E."/>
            <person name="Kennedy P.G."/>
        </authorList>
    </citation>
    <scope>NUCLEOTIDE SEQUENCE</scope>
    <source>
        <strain evidence="1">FC203</strain>
    </source>
</reference>
<sequence length="58" mass="6603">LFSWCDAKGDIRPMAKICAMERINSILIEWGWGIFFGHSFRIGDASFDLAKKVDPEIV</sequence>
<dbReference type="GeneID" id="64667762"/>
<protein>
    <submittedName>
        <fullName evidence="1">Uncharacterized protein</fullName>
    </submittedName>
</protein>
<comment type="caution">
    <text evidence="1">The sequence shown here is derived from an EMBL/GenBank/DDBJ whole genome shotgun (WGS) entry which is preliminary data.</text>
</comment>
<dbReference type="EMBL" id="JABBWK010000039">
    <property type="protein sequence ID" value="KAG1898427.1"/>
    <property type="molecule type" value="Genomic_DNA"/>
</dbReference>
<name>A0AAD4E325_9AGAM</name>
<evidence type="ECO:0000313" key="1">
    <source>
        <dbReference type="EMBL" id="KAG1898427.1"/>
    </source>
</evidence>
<dbReference type="RefSeq" id="XP_041224003.1">
    <property type="nucleotide sequence ID" value="XM_041373464.1"/>
</dbReference>
<gene>
    <name evidence="1" type="ORF">F5891DRAFT_900974</name>
</gene>